<gene>
    <name evidence="2" type="ORF">SAMN05216565_10377</name>
</gene>
<name>A0A1H0SR43_9BACI</name>
<evidence type="ECO:0008006" key="4">
    <source>
        <dbReference type="Google" id="ProtNLM"/>
    </source>
</evidence>
<proteinExistence type="predicted"/>
<reference evidence="3" key="1">
    <citation type="submission" date="2016-10" db="EMBL/GenBank/DDBJ databases">
        <authorList>
            <person name="Varghese N."/>
            <person name="Submissions S."/>
        </authorList>
    </citation>
    <scope>NUCLEOTIDE SEQUENCE [LARGE SCALE GENOMIC DNA]</scope>
    <source>
        <strain evidence="3">IBRC-M10078</strain>
    </source>
</reference>
<feature type="chain" id="PRO_5039207565" description="Lipoprotein" evidence="1">
    <location>
        <begin position="27"/>
        <end position="154"/>
    </location>
</feature>
<dbReference type="PROSITE" id="PS51257">
    <property type="entry name" value="PROKAR_LIPOPROTEIN"/>
    <property type="match status" value="1"/>
</dbReference>
<organism evidence="2 3">
    <name type="scientific">Litchfieldia salsa</name>
    <dbReference type="NCBI Taxonomy" id="930152"/>
    <lineage>
        <taxon>Bacteria</taxon>
        <taxon>Bacillati</taxon>
        <taxon>Bacillota</taxon>
        <taxon>Bacilli</taxon>
        <taxon>Bacillales</taxon>
        <taxon>Bacillaceae</taxon>
        <taxon>Litchfieldia</taxon>
    </lineage>
</organism>
<dbReference type="RefSeq" id="WP_090851587.1">
    <property type="nucleotide sequence ID" value="NZ_FNJU01000003.1"/>
</dbReference>
<feature type="signal peptide" evidence="1">
    <location>
        <begin position="1"/>
        <end position="26"/>
    </location>
</feature>
<dbReference type="STRING" id="930152.SAMN05216565_10377"/>
<dbReference type="EMBL" id="FNJU01000003">
    <property type="protein sequence ID" value="SDP44252.1"/>
    <property type="molecule type" value="Genomic_DNA"/>
</dbReference>
<evidence type="ECO:0000256" key="1">
    <source>
        <dbReference type="SAM" id="SignalP"/>
    </source>
</evidence>
<evidence type="ECO:0000313" key="3">
    <source>
        <dbReference type="Proteomes" id="UP000199159"/>
    </source>
</evidence>
<keyword evidence="3" id="KW-1185">Reference proteome</keyword>
<accession>A0A1H0SR43</accession>
<dbReference type="Proteomes" id="UP000199159">
    <property type="component" value="Unassembled WGS sequence"/>
</dbReference>
<dbReference type="OrthoDB" id="2968247at2"/>
<protein>
    <recommendedName>
        <fullName evidence="4">Lipoprotein</fullName>
    </recommendedName>
</protein>
<keyword evidence="1" id="KW-0732">Signal</keyword>
<evidence type="ECO:0000313" key="2">
    <source>
        <dbReference type="EMBL" id="SDP44252.1"/>
    </source>
</evidence>
<sequence>MKKRYLMLFSSIMFLAVLFGCSNEQFNDENIAFTVVHTESTNEFKSYTIEIVNNTGFDLTHLRLNLTYPIKTSNGSKDNPFSVEGKADNLTRQINLKTGETIVFTIFAPINEVFSNTELLDFENPNVNLIGFVKDGNEEIPFGISGGLNVLENY</sequence>
<dbReference type="AlphaFoldDB" id="A0A1H0SR43"/>